<evidence type="ECO:0000259" key="2">
    <source>
        <dbReference type="Pfam" id="PF07859"/>
    </source>
</evidence>
<dbReference type="RefSeq" id="XP_046589967.1">
    <property type="nucleotide sequence ID" value="XM_046734011.1"/>
</dbReference>
<proteinExistence type="predicted"/>
<reference evidence="4" key="1">
    <citation type="submission" date="2025-08" db="UniProtKB">
        <authorList>
            <consortium name="RefSeq"/>
        </authorList>
    </citation>
    <scope>IDENTIFICATION</scope>
    <source>
        <tissue evidence="4">Thorax and Abdomen</tissue>
    </source>
</reference>
<sequence length="286" mass="31988">MDNVDQETLFSPSMWNKRTSPEKVVTNFLKLGEEVTIRARENTKCKLDVPYGPSVKTKYDVYGIDLPNDAPIFVFIHGGYWQETSKNVIAFPVENCVSEGIKVICVGYDLCPNVQLRDIVLQIKSATHQILHSAAKSGSRGVWVGGHSAGAHLSASLLEPKWLVDEPNSTLLKGLVLLSGIYFLEPLLTTSYNDQLKLDSKEARFMSALSVLHAPVPNLKAMVVVGECDSPEFIEQARQLTKQLCSYMDNVEYILLRDSIDHYSMLENLTISDFPLTKRIVKLIKV</sequence>
<dbReference type="Gene3D" id="3.40.50.1820">
    <property type="entry name" value="alpha/beta hydrolase"/>
    <property type="match status" value="1"/>
</dbReference>
<name>A0ABM3FPN5_NEOLC</name>
<evidence type="ECO:0000256" key="1">
    <source>
        <dbReference type="ARBA" id="ARBA00022801"/>
    </source>
</evidence>
<dbReference type="PANTHER" id="PTHR48081">
    <property type="entry name" value="AB HYDROLASE SUPERFAMILY PROTEIN C4A8.06C"/>
    <property type="match status" value="1"/>
</dbReference>
<dbReference type="PANTHER" id="PTHR48081:SF33">
    <property type="entry name" value="KYNURENINE FORMAMIDASE"/>
    <property type="match status" value="1"/>
</dbReference>
<evidence type="ECO:0000313" key="3">
    <source>
        <dbReference type="Proteomes" id="UP000829291"/>
    </source>
</evidence>
<gene>
    <name evidence="4" type="primary">LOC107221290</name>
</gene>
<feature type="domain" description="Alpha/beta hydrolase fold-3" evidence="2">
    <location>
        <begin position="73"/>
        <end position="193"/>
    </location>
</feature>
<dbReference type="SUPFAM" id="SSF53474">
    <property type="entry name" value="alpha/beta-Hydrolases"/>
    <property type="match status" value="1"/>
</dbReference>
<evidence type="ECO:0000313" key="4">
    <source>
        <dbReference type="RefSeq" id="XP_046589967.1"/>
    </source>
</evidence>
<dbReference type="InterPro" id="IPR050300">
    <property type="entry name" value="GDXG_lipolytic_enzyme"/>
</dbReference>
<accession>A0ABM3FPN5</accession>
<dbReference type="Pfam" id="PF07859">
    <property type="entry name" value="Abhydrolase_3"/>
    <property type="match status" value="1"/>
</dbReference>
<keyword evidence="1" id="KW-0378">Hydrolase</keyword>
<dbReference type="Proteomes" id="UP000829291">
    <property type="component" value="Chromosome 3"/>
</dbReference>
<dbReference type="InterPro" id="IPR029058">
    <property type="entry name" value="AB_hydrolase_fold"/>
</dbReference>
<protein>
    <submittedName>
        <fullName evidence="4">Kynurenine formamidase isoform X2</fullName>
    </submittedName>
</protein>
<keyword evidence="3" id="KW-1185">Reference proteome</keyword>
<dbReference type="InterPro" id="IPR013094">
    <property type="entry name" value="AB_hydrolase_3"/>
</dbReference>
<dbReference type="GeneID" id="107221290"/>
<organism evidence="3 4">
    <name type="scientific">Neodiprion lecontei</name>
    <name type="common">Redheaded pine sawfly</name>
    <dbReference type="NCBI Taxonomy" id="441921"/>
    <lineage>
        <taxon>Eukaryota</taxon>
        <taxon>Metazoa</taxon>
        <taxon>Ecdysozoa</taxon>
        <taxon>Arthropoda</taxon>
        <taxon>Hexapoda</taxon>
        <taxon>Insecta</taxon>
        <taxon>Pterygota</taxon>
        <taxon>Neoptera</taxon>
        <taxon>Endopterygota</taxon>
        <taxon>Hymenoptera</taxon>
        <taxon>Tenthredinoidea</taxon>
        <taxon>Diprionidae</taxon>
        <taxon>Diprioninae</taxon>
        <taxon>Neodiprion</taxon>
    </lineage>
</organism>